<reference evidence="2 3" key="1">
    <citation type="submission" date="2016-11" db="EMBL/GenBank/DDBJ databases">
        <title>Trade-off between light-utilization and light-protection in marine flavobacteria.</title>
        <authorList>
            <person name="Kumagai Y."/>
        </authorList>
    </citation>
    <scope>NUCLEOTIDE SEQUENCE [LARGE SCALE GENOMIC DNA]</scope>
    <source>
        <strain evidence="2 3">ATCC 700397</strain>
    </source>
</reference>
<evidence type="ECO:0000256" key="1">
    <source>
        <dbReference type="SAM" id="Phobius"/>
    </source>
</evidence>
<evidence type="ECO:0000313" key="3">
    <source>
        <dbReference type="Proteomes" id="UP000239522"/>
    </source>
</evidence>
<gene>
    <name evidence="2" type="ORF">BST83_10550</name>
</gene>
<comment type="caution">
    <text evidence="2">The sequence shown here is derived from an EMBL/GenBank/DDBJ whole genome shotgun (WGS) entry which is preliminary data.</text>
</comment>
<proteinExistence type="predicted"/>
<keyword evidence="3" id="KW-1185">Reference proteome</keyword>
<accession>A0A2S7KYK3</accession>
<feature type="transmembrane region" description="Helical" evidence="1">
    <location>
        <begin position="7"/>
        <end position="23"/>
    </location>
</feature>
<dbReference type="Proteomes" id="UP000239522">
    <property type="component" value="Unassembled WGS sequence"/>
</dbReference>
<dbReference type="AlphaFoldDB" id="A0A2S7KYK3"/>
<dbReference type="EMBL" id="MQUA01000013">
    <property type="protein sequence ID" value="PQB07548.1"/>
    <property type="molecule type" value="Genomic_DNA"/>
</dbReference>
<keyword evidence="1" id="KW-0812">Transmembrane</keyword>
<feature type="transmembrane region" description="Helical" evidence="1">
    <location>
        <begin position="35"/>
        <end position="52"/>
    </location>
</feature>
<keyword evidence="1" id="KW-0472">Membrane</keyword>
<sequence length="63" mass="7501">MCIRNNFPVTIIILSFFILLFTIDLTKDNHLKYDLIIGVGFATSIALLWLFIRNFVRIFFRDF</sequence>
<organism evidence="2 3">
    <name type="scientific">Polaribacter filamentus</name>
    <dbReference type="NCBI Taxonomy" id="53483"/>
    <lineage>
        <taxon>Bacteria</taxon>
        <taxon>Pseudomonadati</taxon>
        <taxon>Bacteroidota</taxon>
        <taxon>Flavobacteriia</taxon>
        <taxon>Flavobacteriales</taxon>
        <taxon>Flavobacteriaceae</taxon>
    </lineage>
</organism>
<evidence type="ECO:0000313" key="2">
    <source>
        <dbReference type="EMBL" id="PQB07548.1"/>
    </source>
</evidence>
<keyword evidence="1" id="KW-1133">Transmembrane helix</keyword>
<protein>
    <submittedName>
        <fullName evidence="2">Uncharacterized protein</fullName>
    </submittedName>
</protein>
<name>A0A2S7KYK3_9FLAO</name>